<proteinExistence type="inferred from homology"/>
<dbReference type="GO" id="GO:0004459">
    <property type="term" value="F:L-lactate dehydrogenase (NAD+) activity"/>
    <property type="evidence" value="ECO:0007669"/>
    <property type="project" value="TreeGrafter"/>
</dbReference>
<dbReference type="EMBL" id="JAUUTY010000007">
    <property type="protein sequence ID" value="KAK1611566.1"/>
    <property type="molecule type" value="Genomic_DNA"/>
</dbReference>
<gene>
    <name evidence="8" type="ORF">QYE76_035239</name>
</gene>
<dbReference type="PANTHER" id="PTHR43128:SF16">
    <property type="entry name" value="L-LACTATE DEHYDROGENASE"/>
    <property type="match status" value="1"/>
</dbReference>
<dbReference type="Proteomes" id="UP001231189">
    <property type="component" value="Unassembled WGS sequence"/>
</dbReference>
<feature type="domain" description="Lactate/malate dehydrogenase N-terminal" evidence="6">
    <location>
        <begin position="46"/>
        <end position="186"/>
    </location>
</feature>
<dbReference type="SUPFAM" id="SSF56327">
    <property type="entry name" value="LDH C-terminal domain-like"/>
    <property type="match status" value="1"/>
</dbReference>
<dbReference type="SUPFAM" id="SSF51735">
    <property type="entry name" value="NAD(P)-binding Rossmann-fold domains"/>
    <property type="match status" value="1"/>
</dbReference>
<evidence type="ECO:0000256" key="2">
    <source>
        <dbReference type="ARBA" id="ARBA00023027"/>
    </source>
</evidence>
<evidence type="ECO:0000256" key="4">
    <source>
        <dbReference type="PIRSR" id="PIRSR000102-3"/>
    </source>
</evidence>
<keyword evidence="9" id="KW-1185">Reference proteome</keyword>
<dbReference type="AlphaFoldDB" id="A0AAD8QZB5"/>
<dbReference type="PRINTS" id="PR00086">
    <property type="entry name" value="LLDHDRGNASE"/>
</dbReference>
<dbReference type="InterPro" id="IPR001557">
    <property type="entry name" value="L-lactate/malate_DH"/>
</dbReference>
<dbReference type="InterPro" id="IPR015955">
    <property type="entry name" value="Lactate_DH/Glyco_Ohase_4_C"/>
</dbReference>
<dbReference type="PANTHER" id="PTHR43128">
    <property type="entry name" value="L-2-HYDROXYCARBOXYLATE DEHYDROGENASE (NAD(P)(+))"/>
    <property type="match status" value="1"/>
</dbReference>
<organism evidence="8 9">
    <name type="scientific">Lolium multiflorum</name>
    <name type="common">Italian ryegrass</name>
    <name type="synonym">Lolium perenne subsp. multiflorum</name>
    <dbReference type="NCBI Taxonomy" id="4521"/>
    <lineage>
        <taxon>Eukaryota</taxon>
        <taxon>Viridiplantae</taxon>
        <taxon>Streptophyta</taxon>
        <taxon>Embryophyta</taxon>
        <taxon>Tracheophyta</taxon>
        <taxon>Spermatophyta</taxon>
        <taxon>Magnoliopsida</taxon>
        <taxon>Liliopsida</taxon>
        <taxon>Poales</taxon>
        <taxon>Poaceae</taxon>
        <taxon>BOP clade</taxon>
        <taxon>Pooideae</taxon>
        <taxon>Poodae</taxon>
        <taxon>Poeae</taxon>
        <taxon>Poeae Chloroplast Group 2 (Poeae type)</taxon>
        <taxon>Loliodinae</taxon>
        <taxon>Loliinae</taxon>
        <taxon>Lolium</taxon>
    </lineage>
</organism>
<evidence type="ECO:0000259" key="7">
    <source>
        <dbReference type="Pfam" id="PF02866"/>
    </source>
</evidence>
<evidence type="ECO:0000256" key="5">
    <source>
        <dbReference type="RuleBase" id="RU003369"/>
    </source>
</evidence>
<feature type="binding site" evidence="4">
    <location>
        <begin position="162"/>
        <end position="164"/>
    </location>
    <ligand>
        <name>NAD(+)</name>
        <dbReference type="ChEBI" id="CHEBI:57540"/>
    </ligand>
</feature>
<feature type="binding site" evidence="4">
    <location>
        <begin position="52"/>
        <end position="57"/>
    </location>
    <ligand>
        <name>NAD(+)</name>
        <dbReference type="ChEBI" id="CHEBI:57540"/>
    </ligand>
</feature>
<dbReference type="Pfam" id="PF02866">
    <property type="entry name" value="Ldh_1_C"/>
    <property type="match status" value="1"/>
</dbReference>
<evidence type="ECO:0000259" key="6">
    <source>
        <dbReference type="Pfam" id="PF00056"/>
    </source>
</evidence>
<evidence type="ECO:0000313" key="8">
    <source>
        <dbReference type="EMBL" id="KAK1611566.1"/>
    </source>
</evidence>
<dbReference type="Gene3D" id="3.40.50.720">
    <property type="entry name" value="NAD(P)-binding Rossmann-like Domain"/>
    <property type="match status" value="1"/>
</dbReference>
<evidence type="ECO:0000256" key="1">
    <source>
        <dbReference type="ARBA" id="ARBA00023002"/>
    </source>
</evidence>
<dbReference type="InterPro" id="IPR001236">
    <property type="entry name" value="Lactate/malate_DH_N"/>
</dbReference>
<sequence length="360" mass="37898">MMSMKKEASSLSELGFDVNFGAGFFRQVPSSVCDNGEGTQRQRRPTKVSVIGAGDVGMAIAQTILTQGLADEIALVDADAGRVRGEMLDLQHAAAFLPRVRIVAGTDVLALTRGSDLAIVTLPGARPVGHRGVELLRKNVAVLREVVPAVAEGSPESLLLVVSNPVDVLAYAAWKLSGFPASRVIGSGTNLDSSRLRRLLADHLGVGAQDVHAYMVGEHGGSAVALWSSISVGGMPVLSYLQKTHASFDGEALEGIRRAVVGGACEVIGLKGYASWAIGYSVASLARSLLRDQRRVHPVSVLAKGFIPGDDHQVFLSLPARLGRGGVLGVAAELELTADEESTLRRSAETLWEHCQALGI</sequence>
<feature type="binding site" evidence="4">
    <location>
        <position position="139"/>
    </location>
    <ligand>
        <name>NAD(+)</name>
        <dbReference type="ChEBI" id="CHEBI:57540"/>
    </ligand>
</feature>
<name>A0AAD8QZB5_LOLMU</name>
<evidence type="ECO:0000313" key="9">
    <source>
        <dbReference type="Proteomes" id="UP001231189"/>
    </source>
</evidence>
<comment type="caution">
    <text evidence="8">The sequence shown here is derived from an EMBL/GenBank/DDBJ whole genome shotgun (WGS) entry which is preliminary data.</text>
</comment>
<dbReference type="Pfam" id="PF00056">
    <property type="entry name" value="Ldh_1_N"/>
    <property type="match status" value="1"/>
</dbReference>
<dbReference type="InterPro" id="IPR022383">
    <property type="entry name" value="Lactate/malate_DH_C"/>
</dbReference>
<evidence type="ECO:0008006" key="10">
    <source>
        <dbReference type="Google" id="ProtNLM"/>
    </source>
</evidence>
<reference evidence="8" key="1">
    <citation type="submission" date="2023-07" db="EMBL/GenBank/DDBJ databases">
        <title>A chromosome-level genome assembly of Lolium multiflorum.</title>
        <authorList>
            <person name="Chen Y."/>
            <person name="Copetti D."/>
            <person name="Kolliker R."/>
            <person name="Studer B."/>
        </authorList>
    </citation>
    <scope>NUCLEOTIDE SEQUENCE</scope>
    <source>
        <strain evidence="8">02402/16</strain>
        <tissue evidence="8">Leaf</tissue>
    </source>
</reference>
<feature type="active site" description="Proton acceptor" evidence="3">
    <location>
        <position position="219"/>
    </location>
</feature>
<dbReference type="GO" id="GO:0006089">
    <property type="term" value="P:lactate metabolic process"/>
    <property type="evidence" value="ECO:0007669"/>
    <property type="project" value="TreeGrafter"/>
</dbReference>
<comment type="similarity">
    <text evidence="5">Belongs to the LDH/MDH superfamily.</text>
</comment>
<feature type="domain" description="Lactate/malate dehydrogenase C-terminal" evidence="7">
    <location>
        <begin position="189"/>
        <end position="353"/>
    </location>
</feature>
<dbReference type="InterPro" id="IPR036291">
    <property type="entry name" value="NAD(P)-bd_dom_sf"/>
</dbReference>
<protein>
    <recommendedName>
        <fullName evidence="10">L-lactate dehydrogenase</fullName>
    </recommendedName>
</protein>
<dbReference type="Gene3D" id="3.90.110.10">
    <property type="entry name" value="Lactate dehydrogenase/glycoside hydrolase, family 4, C-terminal"/>
    <property type="match status" value="1"/>
</dbReference>
<dbReference type="PIRSF" id="PIRSF000102">
    <property type="entry name" value="Lac_mal_DH"/>
    <property type="match status" value="1"/>
</dbReference>
<keyword evidence="2 4" id="KW-0520">NAD</keyword>
<evidence type="ECO:0000256" key="3">
    <source>
        <dbReference type="PIRSR" id="PIRSR000102-1"/>
    </source>
</evidence>
<feature type="binding site" evidence="4">
    <location>
        <position position="77"/>
    </location>
    <ligand>
        <name>NAD(+)</name>
        <dbReference type="ChEBI" id="CHEBI:57540"/>
    </ligand>
</feature>
<keyword evidence="1 5" id="KW-0560">Oxidoreductase</keyword>
<accession>A0AAD8QZB5</accession>